<organism evidence="2 3">
    <name type="scientific">[Clostridium] aminophilum</name>
    <dbReference type="NCBI Taxonomy" id="1526"/>
    <lineage>
        <taxon>Bacteria</taxon>
        <taxon>Bacillati</taxon>
        <taxon>Bacillota</taxon>
        <taxon>Clostridia</taxon>
        <taxon>Lachnospirales</taxon>
        <taxon>Lachnospiraceae</taxon>
    </lineage>
</organism>
<dbReference type="CDD" id="cd00143">
    <property type="entry name" value="PP2Cc"/>
    <property type="match status" value="1"/>
</dbReference>
<protein>
    <submittedName>
        <fullName evidence="2">Serine/threonine protein phosphatase PrpC</fullName>
    </submittedName>
</protein>
<sequence>MKKTYDIFGITDCGNVRADNQDSHLIRTGAAGDEEFCFLAVADGMGGMSHGEEASCTCVAVLETWWKTKVAEAWKQNAFDMEQLEQSLDEAIRETDSTLHAFFEQIGERGGTTLSAMFFFRDSYLCKHIGDSRIYRVTPDGWEQITRDHTLYEKKRMEGTLTPENEADESLRHTLVNALGIGKMQIDTYRGMAAASDRFLLCSDGFYEFMTARDFQTLAGEGSAQQKMTAVKDDIKSKEADDNLTGILLQKCGMERRTTVTLEPENDE</sequence>
<evidence type="ECO:0000313" key="3">
    <source>
        <dbReference type="Proteomes" id="UP000199820"/>
    </source>
</evidence>
<dbReference type="SMART" id="SM00332">
    <property type="entry name" value="PP2Cc"/>
    <property type="match status" value="1"/>
</dbReference>
<evidence type="ECO:0000259" key="1">
    <source>
        <dbReference type="PROSITE" id="PS51746"/>
    </source>
</evidence>
<evidence type="ECO:0000313" key="2">
    <source>
        <dbReference type="EMBL" id="SET45345.1"/>
    </source>
</evidence>
<dbReference type="SUPFAM" id="SSF81606">
    <property type="entry name" value="PP2C-like"/>
    <property type="match status" value="1"/>
</dbReference>
<name>A0A1I0EJG5_9FIRM</name>
<keyword evidence="3" id="KW-1185">Reference proteome</keyword>
<dbReference type="OrthoDB" id="9801841at2"/>
<dbReference type="EMBL" id="FOIL01000019">
    <property type="protein sequence ID" value="SET45345.1"/>
    <property type="molecule type" value="Genomic_DNA"/>
</dbReference>
<reference evidence="2 3" key="1">
    <citation type="submission" date="2016-10" db="EMBL/GenBank/DDBJ databases">
        <authorList>
            <person name="de Groot N.N."/>
        </authorList>
    </citation>
    <scope>NUCLEOTIDE SEQUENCE [LARGE SCALE GENOMIC DNA]</scope>
    <source>
        <strain evidence="2 3">KH1P1</strain>
    </source>
</reference>
<dbReference type="PROSITE" id="PS51746">
    <property type="entry name" value="PPM_2"/>
    <property type="match status" value="1"/>
</dbReference>
<accession>A0A1I0EJG5</accession>
<dbReference type="InterPro" id="IPR036457">
    <property type="entry name" value="PPM-type-like_dom_sf"/>
</dbReference>
<dbReference type="Proteomes" id="UP000199820">
    <property type="component" value="Unassembled WGS sequence"/>
</dbReference>
<gene>
    <name evidence="2" type="ORF">SAMN04487771_10192</name>
</gene>
<dbReference type="AlphaFoldDB" id="A0A1I0EJG5"/>
<dbReference type="SMART" id="SM00331">
    <property type="entry name" value="PP2C_SIG"/>
    <property type="match status" value="1"/>
</dbReference>
<dbReference type="Gene3D" id="3.60.40.10">
    <property type="entry name" value="PPM-type phosphatase domain"/>
    <property type="match status" value="1"/>
</dbReference>
<proteinExistence type="predicted"/>
<dbReference type="Pfam" id="PF13672">
    <property type="entry name" value="PP2C_2"/>
    <property type="match status" value="1"/>
</dbReference>
<dbReference type="InterPro" id="IPR001932">
    <property type="entry name" value="PPM-type_phosphatase-like_dom"/>
</dbReference>
<dbReference type="RefSeq" id="WP_074649408.1">
    <property type="nucleotide sequence ID" value="NZ_FOIL01000019.1"/>
</dbReference>
<feature type="domain" description="PPM-type phosphatase" evidence="1">
    <location>
        <begin position="4"/>
        <end position="251"/>
    </location>
</feature>